<accession>A0ABU4WBN4</accession>
<proteinExistence type="predicted"/>
<dbReference type="Proteomes" id="UP001279681">
    <property type="component" value="Unassembled WGS sequence"/>
</dbReference>
<feature type="domain" description="Alcohol dehydrogenase iron-type/glycerol dehydrogenase GldA" evidence="8">
    <location>
        <begin position="8"/>
        <end position="130"/>
    </location>
</feature>
<dbReference type="Pfam" id="PF00465">
    <property type="entry name" value="Fe-ADH"/>
    <property type="match status" value="1"/>
</dbReference>
<evidence type="ECO:0000313" key="9">
    <source>
        <dbReference type="EMBL" id="MDX8335976.1"/>
    </source>
</evidence>
<comment type="catalytic activity">
    <reaction evidence="7">
        <text>glycerol + NAD(+) = dihydroxyacetone + NADH + H(+)</text>
        <dbReference type="Rhea" id="RHEA:13769"/>
        <dbReference type="ChEBI" id="CHEBI:15378"/>
        <dbReference type="ChEBI" id="CHEBI:16016"/>
        <dbReference type="ChEBI" id="CHEBI:17754"/>
        <dbReference type="ChEBI" id="CHEBI:57540"/>
        <dbReference type="ChEBI" id="CHEBI:57945"/>
        <dbReference type="EC" id="1.1.1.6"/>
    </reaction>
</comment>
<dbReference type="EMBL" id="JAVIKH010000006">
    <property type="protein sequence ID" value="MDX8335976.1"/>
    <property type="molecule type" value="Genomic_DNA"/>
</dbReference>
<keyword evidence="2" id="KW-0560">Oxidoreductase</keyword>
<dbReference type="Gene3D" id="1.20.1090.10">
    <property type="entry name" value="Dehydroquinate synthase-like - alpha domain"/>
    <property type="match status" value="1"/>
</dbReference>
<protein>
    <recommendedName>
        <fullName evidence="6">Glycerol dehydrogenase</fullName>
        <ecNumber evidence="5">1.1.1.6</ecNumber>
    </recommendedName>
</protein>
<comment type="pathway">
    <text evidence="4">Polyol metabolism; glycerol fermentation; glycerone phosphate from glycerol (oxidative route): step 1/2.</text>
</comment>
<dbReference type="PANTHER" id="PTHR43616">
    <property type="entry name" value="GLYCEROL DEHYDROGENASE"/>
    <property type="match status" value="1"/>
</dbReference>
<dbReference type="InterPro" id="IPR016205">
    <property type="entry name" value="Glycerol_DH"/>
</dbReference>
<evidence type="ECO:0000259" key="8">
    <source>
        <dbReference type="Pfam" id="PF00465"/>
    </source>
</evidence>
<dbReference type="EC" id="1.1.1.6" evidence="5"/>
<sequence>MEKSILTEVYMDKSIWSTLKQEIENYTNILVIHGEKSLLSINNNFFKTLENKKYHLVHYGNECCHNIIDSILKNVENHTYDLIIGVGGGKSIDASKVIMDKLNLPLFTVPTIASTCAAVSYISVMYNEHHVFQELYFLNRPPHKTFIDLQTLIEAPKKYLWAGIGDTLAKYYEMNLKARGKKLNFNTTMGEKLSHLCKESMLNYGQHALSTTEVDDEFKEVVGVILVTTGVVSNLIDFKYNGALAHAIFDALTKIKRVEEEHLHGEVVAFGILVQLKLEENSLELNNLLKFYKEIKLPTTLDEIVIKEEYLEKRDEVVDKILKSVAGSEMPLSFTRDEFIKTLEETK</sequence>
<keyword evidence="3" id="KW-0520">NAD</keyword>
<dbReference type="SUPFAM" id="SSF56796">
    <property type="entry name" value="Dehydroquinate synthase-like"/>
    <property type="match status" value="1"/>
</dbReference>
<gene>
    <name evidence="9" type="ORF">RFV38_05620</name>
</gene>
<evidence type="ECO:0000256" key="1">
    <source>
        <dbReference type="ARBA" id="ARBA00022723"/>
    </source>
</evidence>
<name>A0ABU4WBN4_9FUSO</name>
<evidence type="ECO:0000256" key="3">
    <source>
        <dbReference type="ARBA" id="ARBA00023027"/>
    </source>
</evidence>
<reference evidence="10" key="1">
    <citation type="submission" date="2023-07" db="EMBL/GenBank/DDBJ databases">
        <authorList>
            <person name="Colorado M.A."/>
            <person name="Villamil L.M."/>
            <person name="Melo J.F."/>
            <person name="Rodriguez J.A."/>
            <person name="Ruiz R.Y."/>
        </authorList>
    </citation>
    <scope>NUCLEOTIDE SEQUENCE [LARGE SCALE GENOMIC DNA]</scope>
    <source>
        <strain evidence="10">C33</strain>
    </source>
</reference>
<dbReference type="CDD" id="cd08171">
    <property type="entry name" value="GlyDH-like"/>
    <property type="match status" value="1"/>
</dbReference>
<dbReference type="RefSeq" id="WP_320313381.1">
    <property type="nucleotide sequence ID" value="NZ_JAVIKH010000006.1"/>
</dbReference>
<evidence type="ECO:0000313" key="10">
    <source>
        <dbReference type="Proteomes" id="UP001279681"/>
    </source>
</evidence>
<evidence type="ECO:0000256" key="5">
    <source>
        <dbReference type="ARBA" id="ARBA00039147"/>
    </source>
</evidence>
<dbReference type="PANTHER" id="PTHR43616:SF5">
    <property type="entry name" value="GLYCEROL DEHYDROGENASE 1"/>
    <property type="match status" value="1"/>
</dbReference>
<keyword evidence="1" id="KW-0479">Metal-binding</keyword>
<dbReference type="Gene3D" id="3.40.50.1970">
    <property type="match status" value="1"/>
</dbReference>
<comment type="caution">
    <text evidence="9">The sequence shown here is derived from an EMBL/GenBank/DDBJ whole genome shotgun (WGS) entry which is preliminary data.</text>
</comment>
<evidence type="ECO:0000256" key="7">
    <source>
        <dbReference type="ARBA" id="ARBA00049006"/>
    </source>
</evidence>
<evidence type="ECO:0000256" key="4">
    <source>
        <dbReference type="ARBA" id="ARBA00037918"/>
    </source>
</evidence>
<keyword evidence="10" id="KW-1185">Reference proteome</keyword>
<evidence type="ECO:0000256" key="6">
    <source>
        <dbReference type="ARBA" id="ARBA00040132"/>
    </source>
</evidence>
<dbReference type="InterPro" id="IPR001670">
    <property type="entry name" value="ADH_Fe/GldA"/>
</dbReference>
<evidence type="ECO:0000256" key="2">
    <source>
        <dbReference type="ARBA" id="ARBA00023002"/>
    </source>
</evidence>
<organism evidence="9 10">
    <name type="scientific">Candidatus Cetobacterium colombiensis</name>
    <dbReference type="NCBI Taxonomy" id="3073100"/>
    <lineage>
        <taxon>Bacteria</taxon>
        <taxon>Fusobacteriati</taxon>
        <taxon>Fusobacteriota</taxon>
        <taxon>Fusobacteriia</taxon>
        <taxon>Fusobacteriales</taxon>
        <taxon>Fusobacteriaceae</taxon>
        <taxon>Cetobacterium</taxon>
    </lineage>
</organism>
<dbReference type="PIRSF" id="PIRSF000112">
    <property type="entry name" value="Glycerol_dehydrogenase"/>
    <property type="match status" value="1"/>
</dbReference>